<dbReference type="InterPro" id="IPR036390">
    <property type="entry name" value="WH_DNA-bd_sf"/>
</dbReference>
<dbReference type="STRING" id="1776384.GCA_900086585_02008"/>
<comment type="similarity">
    <text evidence="1">Belongs to the LysR transcriptional regulatory family.</text>
</comment>
<dbReference type="Pfam" id="PF00126">
    <property type="entry name" value="HTH_1"/>
    <property type="match status" value="1"/>
</dbReference>
<keyword evidence="3" id="KW-0238">DNA-binding</keyword>
<keyword evidence="2" id="KW-0805">Transcription regulation</keyword>
<dbReference type="AlphaFoldDB" id="A0A415DYN4"/>
<evidence type="ECO:0000256" key="2">
    <source>
        <dbReference type="ARBA" id="ARBA00023015"/>
    </source>
</evidence>
<evidence type="ECO:0000313" key="7">
    <source>
        <dbReference type="Proteomes" id="UP000284841"/>
    </source>
</evidence>
<proteinExistence type="inferred from homology"/>
<dbReference type="Proteomes" id="UP000284841">
    <property type="component" value="Unassembled WGS sequence"/>
</dbReference>
<organism evidence="6 7">
    <name type="scientific">Emergencia timonensis</name>
    <dbReference type="NCBI Taxonomy" id="1776384"/>
    <lineage>
        <taxon>Bacteria</taxon>
        <taxon>Bacillati</taxon>
        <taxon>Bacillota</taxon>
        <taxon>Clostridia</taxon>
        <taxon>Peptostreptococcales</taxon>
        <taxon>Anaerovoracaceae</taxon>
        <taxon>Emergencia</taxon>
    </lineage>
</organism>
<gene>
    <name evidence="6" type="ORF">DW099_13730</name>
</gene>
<dbReference type="PROSITE" id="PS50931">
    <property type="entry name" value="HTH_LYSR"/>
    <property type="match status" value="1"/>
</dbReference>
<dbReference type="GO" id="GO:0032993">
    <property type="term" value="C:protein-DNA complex"/>
    <property type="evidence" value="ECO:0007669"/>
    <property type="project" value="TreeGrafter"/>
</dbReference>
<dbReference type="SUPFAM" id="SSF46785">
    <property type="entry name" value="Winged helix' DNA-binding domain"/>
    <property type="match status" value="1"/>
</dbReference>
<dbReference type="FunFam" id="1.10.10.10:FF:000001">
    <property type="entry name" value="LysR family transcriptional regulator"/>
    <property type="match status" value="1"/>
</dbReference>
<comment type="caution">
    <text evidence="6">The sequence shown here is derived from an EMBL/GenBank/DDBJ whole genome shotgun (WGS) entry which is preliminary data.</text>
</comment>
<dbReference type="RefSeq" id="WP_118336073.1">
    <property type="nucleotide sequence ID" value="NZ_JBKYJU010000001.1"/>
</dbReference>
<name>A0A415DYN4_9FIRM</name>
<evidence type="ECO:0000256" key="1">
    <source>
        <dbReference type="ARBA" id="ARBA00009437"/>
    </source>
</evidence>
<keyword evidence="4" id="KW-0804">Transcription</keyword>
<dbReference type="Pfam" id="PF03466">
    <property type="entry name" value="LysR_substrate"/>
    <property type="match status" value="1"/>
</dbReference>
<dbReference type="PRINTS" id="PR00039">
    <property type="entry name" value="HTHLYSR"/>
</dbReference>
<sequence length="316" mass="35581">MQITYLRGESMELRRIQYFVTLAQYLHFSQAADHLYISQSSLSYHIAELELELSVQLFVRNKRKVSLTKAGAELLPVAREILAKVDELILTADEQNKKDKDSMKIHICFDTSSQRFDLFGIDAAIVKMRALYPDAAIRCSQSSMEQILDGLTCGNFDVGFVTLRHGEKLPPQFNVLPIHIDILSMVSIFEISSGNLASAFDNSPLFLLEDDIRWGNTILSLFKGMGVSPQVKWENSFGSMLTRVTTGEGITVIPHSEFAAERQSRKSLKALDFHGDEAKIYSCALWREANSNPAILPLISHIRNENTDLIKEGSFF</sequence>
<evidence type="ECO:0000256" key="4">
    <source>
        <dbReference type="ARBA" id="ARBA00023163"/>
    </source>
</evidence>
<dbReference type="InterPro" id="IPR005119">
    <property type="entry name" value="LysR_subst-bd"/>
</dbReference>
<evidence type="ECO:0000259" key="5">
    <source>
        <dbReference type="PROSITE" id="PS50931"/>
    </source>
</evidence>
<dbReference type="PANTHER" id="PTHR30346:SF28">
    <property type="entry name" value="HTH-TYPE TRANSCRIPTIONAL REGULATOR CYNR"/>
    <property type="match status" value="1"/>
</dbReference>
<dbReference type="EMBL" id="QRMS01000004">
    <property type="protein sequence ID" value="RHJ85902.1"/>
    <property type="molecule type" value="Genomic_DNA"/>
</dbReference>
<keyword evidence="7" id="KW-1185">Reference proteome</keyword>
<dbReference type="GO" id="GO:0003677">
    <property type="term" value="F:DNA binding"/>
    <property type="evidence" value="ECO:0007669"/>
    <property type="project" value="UniProtKB-KW"/>
</dbReference>
<dbReference type="InterPro" id="IPR000847">
    <property type="entry name" value="LysR_HTH_N"/>
</dbReference>
<dbReference type="GO" id="GO:0003700">
    <property type="term" value="F:DNA-binding transcription factor activity"/>
    <property type="evidence" value="ECO:0007669"/>
    <property type="project" value="InterPro"/>
</dbReference>
<feature type="domain" description="HTH lysR-type" evidence="5">
    <location>
        <begin position="11"/>
        <end position="68"/>
    </location>
</feature>
<evidence type="ECO:0000313" key="6">
    <source>
        <dbReference type="EMBL" id="RHJ85902.1"/>
    </source>
</evidence>
<reference evidence="6 7" key="1">
    <citation type="submission" date="2018-08" db="EMBL/GenBank/DDBJ databases">
        <title>A genome reference for cultivated species of the human gut microbiota.</title>
        <authorList>
            <person name="Zou Y."/>
            <person name="Xue W."/>
            <person name="Luo G."/>
        </authorList>
    </citation>
    <scope>NUCLEOTIDE SEQUENCE [LARGE SCALE GENOMIC DNA]</scope>
    <source>
        <strain evidence="6 7">AM07-24</strain>
    </source>
</reference>
<evidence type="ECO:0000256" key="3">
    <source>
        <dbReference type="ARBA" id="ARBA00023125"/>
    </source>
</evidence>
<dbReference type="OrthoDB" id="1652954at2"/>
<dbReference type="Gene3D" id="1.10.10.10">
    <property type="entry name" value="Winged helix-like DNA-binding domain superfamily/Winged helix DNA-binding domain"/>
    <property type="match status" value="1"/>
</dbReference>
<dbReference type="SUPFAM" id="SSF53850">
    <property type="entry name" value="Periplasmic binding protein-like II"/>
    <property type="match status" value="1"/>
</dbReference>
<protein>
    <submittedName>
        <fullName evidence="6">LysR family transcriptional regulator</fullName>
    </submittedName>
</protein>
<accession>A0A415DYN4</accession>
<dbReference type="InterPro" id="IPR036388">
    <property type="entry name" value="WH-like_DNA-bd_sf"/>
</dbReference>
<dbReference type="PANTHER" id="PTHR30346">
    <property type="entry name" value="TRANSCRIPTIONAL DUAL REGULATOR HCAR-RELATED"/>
    <property type="match status" value="1"/>
</dbReference>
<dbReference type="Gene3D" id="3.40.190.290">
    <property type="match status" value="1"/>
</dbReference>